<reference evidence="2 3" key="1">
    <citation type="submission" date="2017-09" db="EMBL/GenBank/DDBJ databases">
        <title>Bacterial strain isolated from the female urinary microbiota.</title>
        <authorList>
            <person name="Thomas-White K."/>
            <person name="Kumar N."/>
            <person name="Forster S."/>
            <person name="Putonti C."/>
            <person name="Lawley T."/>
            <person name="Wolfe A.J."/>
        </authorList>
    </citation>
    <scope>NUCLEOTIDE SEQUENCE [LARGE SCALE GENOMIC DNA]</scope>
    <source>
        <strain evidence="2 3">UMB0186</strain>
    </source>
</reference>
<dbReference type="PROSITE" id="PS51186">
    <property type="entry name" value="GNAT"/>
    <property type="match status" value="1"/>
</dbReference>
<dbReference type="InterPro" id="IPR000182">
    <property type="entry name" value="GNAT_dom"/>
</dbReference>
<evidence type="ECO:0000313" key="3">
    <source>
        <dbReference type="Proteomes" id="UP000235670"/>
    </source>
</evidence>
<comment type="caution">
    <text evidence="2">The sequence shown here is derived from an EMBL/GenBank/DDBJ whole genome shotgun (WGS) entry which is preliminary data.</text>
</comment>
<dbReference type="Gene3D" id="3.40.630.30">
    <property type="match status" value="1"/>
</dbReference>
<name>A0A2N6SD66_9BACL</name>
<proteinExistence type="predicted"/>
<protein>
    <submittedName>
        <fullName evidence="2">N-acetyltransferase</fullName>
    </submittedName>
</protein>
<dbReference type="SUPFAM" id="SSF55729">
    <property type="entry name" value="Acyl-CoA N-acyltransferases (Nat)"/>
    <property type="match status" value="1"/>
</dbReference>
<accession>A0A2N6SD66</accession>
<dbReference type="InterPro" id="IPR016181">
    <property type="entry name" value="Acyl_CoA_acyltransferase"/>
</dbReference>
<sequence>MDLKLIEATEPDMKEIWKMQVEAFKDLLEKYKDYDMSPATESYENILNKYNQSWTKYFFIIKDGNKVGAVRVIDKEDGSRKRIAPLWIMPSYRNRGLAQLAIKELEKLYGSNHWELDTILQEKGNIYLYEKLGYRRIDKIEHIKDGMDIVFFQKD</sequence>
<keyword evidence="2" id="KW-0808">Transferase</keyword>
<feature type="domain" description="N-acetyltransferase" evidence="1">
    <location>
        <begin position="3"/>
        <end position="155"/>
    </location>
</feature>
<evidence type="ECO:0000259" key="1">
    <source>
        <dbReference type="PROSITE" id="PS51186"/>
    </source>
</evidence>
<dbReference type="RefSeq" id="WP_102190166.1">
    <property type="nucleotide sequence ID" value="NZ_PNGT01000009.1"/>
</dbReference>
<gene>
    <name evidence="2" type="ORF">CJ218_07635</name>
</gene>
<dbReference type="EMBL" id="PNGT01000009">
    <property type="protein sequence ID" value="PMC51864.1"/>
    <property type="molecule type" value="Genomic_DNA"/>
</dbReference>
<dbReference type="GO" id="GO:0016747">
    <property type="term" value="F:acyltransferase activity, transferring groups other than amino-acyl groups"/>
    <property type="evidence" value="ECO:0007669"/>
    <property type="project" value="InterPro"/>
</dbReference>
<evidence type="ECO:0000313" key="2">
    <source>
        <dbReference type="EMBL" id="PMC51864.1"/>
    </source>
</evidence>
<dbReference type="OrthoDB" id="9786032at2"/>
<dbReference type="Pfam" id="PF00583">
    <property type="entry name" value="Acetyltransf_1"/>
    <property type="match status" value="1"/>
</dbReference>
<dbReference type="AlphaFoldDB" id="A0A2N6SD66"/>
<dbReference type="Proteomes" id="UP000235670">
    <property type="component" value="Unassembled WGS sequence"/>
</dbReference>
<dbReference type="CDD" id="cd04301">
    <property type="entry name" value="NAT_SF"/>
    <property type="match status" value="1"/>
</dbReference>
<organism evidence="2 3">
    <name type="scientific">Gemella sanguinis</name>
    <dbReference type="NCBI Taxonomy" id="84135"/>
    <lineage>
        <taxon>Bacteria</taxon>
        <taxon>Bacillati</taxon>
        <taxon>Bacillota</taxon>
        <taxon>Bacilli</taxon>
        <taxon>Bacillales</taxon>
        <taxon>Gemellaceae</taxon>
        <taxon>Gemella</taxon>
    </lineage>
</organism>